<accession>A0A7J8AMC0</accession>
<name>A0A7J8AMC0_MYOMY</name>
<evidence type="ECO:0000313" key="1">
    <source>
        <dbReference type="EMBL" id="KAF6387421.1"/>
    </source>
</evidence>
<gene>
    <name evidence="1" type="ORF">mMyoMyo1_007919</name>
</gene>
<dbReference type="EMBL" id="JABWUV010000001">
    <property type="protein sequence ID" value="KAF6387421.1"/>
    <property type="molecule type" value="Genomic_DNA"/>
</dbReference>
<proteinExistence type="predicted"/>
<reference evidence="1 2" key="1">
    <citation type="journal article" date="2020" name="Nature">
        <title>Six reference-quality genomes reveal evolution of bat adaptations.</title>
        <authorList>
            <person name="Jebb D."/>
            <person name="Huang Z."/>
            <person name="Pippel M."/>
            <person name="Hughes G.M."/>
            <person name="Lavrichenko K."/>
            <person name="Devanna P."/>
            <person name="Winkler S."/>
            <person name="Jermiin L.S."/>
            <person name="Skirmuntt E.C."/>
            <person name="Katzourakis A."/>
            <person name="Burkitt-Gray L."/>
            <person name="Ray D.A."/>
            <person name="Sullivan K.A.M."/>
            <person name="Roscito J.G."/>
            <person name="Kirilenko B.M."/>
            <person name="Davalos L.M."/>
            <person name="Corthals A.P."/>
            <person name="Power M.L."/>
            <person name="Jones G."/>
            <person name="Ransome R.D."/>
            <person name="Dechmann D.K.N."/>
            <person name="Locatelli A.G."/>
            <person name="Puechmaille S.J."/>
            <person name="Fedrigo O."/>
            <person name="Jarvis E.D."/>
            <person name="Hiller M."/>
            <person name="Vernes S.C."/>
            <person name="Myers E.W."/>
            <person name="Teeling E.C."/>
        </authorList>
    </citation>
    <scope>NUCLEOTIDE SEQUENCE [LARGE SCALE GENOMIC DNA]</scope>
    <source>
        <strain evidence="1">MMyoMyo1</strain>
        <tissue evidence="1">Flight muscle</tissue>
    </source>
</reference>
<keyword evidence="2" id="KW-1185">Reference proteome</keyword>
<evidence type="ECO:0000313" key="2">
    <source>
        <dbReference type="Proteomes" id="UP000527355"/>
    </source>
</evidence>
<sequence>MGSATQKLTHGWPAQRWWQEPLPPLRQHYECPTNGFGLIPWGTKSLVRHPLRSPWLPEGCLTASLGLIPWGVGLSQQVDIPQRVLDCKWAQAGLRDPPPLSAQIFVHRASSLNIKHKTIQFLEK</sequence>
<comment type="caution">
    <text evidence="1">The sequence shown here is derived from an EMBL/GenBank/DDBJ whole genome shotgun (WGS) entry which is preliminary data.</text>
</comment>
<protein>
    <submittedName>
        <fullName evidence="1">Uncharacterized protein</fullName>
    </submittedName>
</protein>
<dbReference type="AlphaFoldDB" id="A0A7J8AMC0"/>
<dbReference type="Proteomes" id="UP000527355">
    <property type="component" value="Unassembled WGS sequence"/>
</dbReference>
<organism evidence="1 2">
    <name type="scientific">Myotis myotis</name>
    <name type="common">Greater mouse-eared bat</name>
    <name type="synonym">Vespertilio myotis</name>
    <dbReference type="NCBI Taxonomy" id="51298"/>
    <lineage>
        <taxon>Eukaryota</taxon>
        <taxon>Metazoa</taxon>
        <taxon>Chordata</taxon>
        <taxon>Craniata</taxon>
        <taxon>Vertebrata</taxon>
        <taxon>Euteleostomi</taxon>
        <taxon>Mammalia</taxon>
        <taxon>Eutheria</taxon>
        <taxon>Laurasiatheria</taxon>
        <taxon>Chiroptera</taxon>
        <taxon>Yangochiroptera</taxon>
        <taxon>Vespertilionidae</taxon>
        <taxon>Myotis</taxon>
    </lineage>
</organism>